<feature type="coiled-coil region" evidence="6">
    <location>
        <begin position="133"/>
        <end position="160"/>
    </location>
</feature>
<evidence type="ECO:0000259" key="10">
    <source>
        <dbReference type="PROSITE" id="PS51778"/>
    </source>
</evidence>
<feature type="compositionally biased region" description="Basic and acidic residues" evidence="7">
    <location>
        <begin position="1297"/>
        <end position="1306"/>
    </location>
</feature>
<feature type="region of interest" description="Disordered" evidence="7">
    <location>
        <begin position="1038"/>
        <end position="1085"/>
    </location>
</feature>
<feature type="compositionally biased region" description="Polar residues" evidence="7">
    <location>
        <begin position="287"/>
        <end position="297"/>
    </location>
</feature>
<dbReference type="GO" id="GO:0120015">
    <property type="term" value="F:sterol transfer activity"/>
    <property type="evidence" value="ECO:0007669"/>
    <property type="project" value="TreeGrafter"/>
</dbReference>
<gene>
    <name evidence="11" type="ORF">C1645_815964</name>
</gene>
<feature type="region of interest" description="Disordered" evidence="7">
    <location>
        <begin position="287"/>
        <end position="308"/>
    </location>
</feature>
<comment type="subcellular location">
    <subcellularLocation>
        <location evidence="1">Membrane</location>
        <topology evidence="1">Single-pass membrane protein</topology>
    </subcellularLocation>
</comment>
<proteinExistence type="inferred from homology"/>
<dbReference type="PANTHER" id="PTHR23319:SF4">
    <property type="entry name" value="GRAM DOMAIN CONTAINING 1B, ISOFORM E"/>
    <property type="match status" value="1"/>
</dbReference>
<dbReference type="Gene3D" id="1.20.1270.60">
    <property type="entry name" value="Arfaptin homology (AH) domain/BAR domain"/>
    <property type="match status" value="1"/>
</dbReference>
<dbReference type="Pfam" id="PF16016">
    <property type="entry name" value="VASt"/>
    <property type="match status" value="1"/>
</dbReference>
<protein>
    <submittedName>
        <fullName evidence="11">Uncharacterized protein</fullName>
    </submittedName>
</protein>
<dbReference type="PROSITE" id="PS50003">
    <property type="entry name" value="PH_DOMAIN"/>
    <property type="match status" value="1"/>
</dbReference>
<feature type="region of interest" description="Disordered" evidence="7">
    <location>
        <begin position="1284"/>
        <end position="1306"/>
    </location>
</feature>
<dbReference type="InterPro" id="IPR011993">
    <property type="entry name" value="PH-like_dom_sf"/>
</dbReference>
<feature type="compositionally biased region" description="Basic and acidic residues" evidence="7">
    <location>
        <begin position="443"/>
        <end position="454"/>
    </location>
</feature>
<evidence type="ECO:0000256" key="1">
    <source>
        <dbReference type="ARBA" id="ARBA00004167"/>
    </source>
</evidence>
<dbReference type="OrthoDB" id="10070851at2759"/>
<keyword evidence="6" id="KW-0175">Coiled coil</keyword>
<dbReference type="PANTHER" id="PTHR23319">
    <property type="entry name" value="GRAM DOMAIN CONTAINING 1B, ISOFORM E"/>
    <property type="match status" value="1"/>
</dbReference>
<dbReference type="PROSITE" id="PS51778">
    <property type="entry name" value="VAST"/>
    <property type="match status" value="1"/>
</dbReference>
<dbReference type="Gene3D" id="2.30.29.30">
    <property type="entry name" value="Pleckstrin-homology domain (PH domain)/Phosphotyrosine-binding domain (PTB)"/>
    <property type="match status" value="2"/>
</dbReference>
<dbReference type="SMART" id="SM00233">
    <property type="entry name" value="PH"/>
    <property type="match status" value="1"/>
</dbReference>
<keyword evidence="12" id="KW-1185">Reference proteome</keyword>
<dbReference type="EMBL" id="QKYT01000052">
    <property type="protein sequence ID" value="RIA95984.1"/>
    <property type="molecule type" value="Genomic_DNA"/>
</dbReference>
<reference evidence="11 12" key="1">
    <citation type="submission" date="2018-06" db="EMBL/GenBank/DDBJ databases">
        <title>Comparative genomics reveals the genomic features of Rhizophagus irregularis, R. cerebriforme, R. diaphanum and Gigaspora rosea, and their symbiotic lifestyle signature.</title>
        <authorList>
            <person name="Morin E."/>
            <person name="San Clemente H."/>
            <person name="Chen E.C.H."/>
            <person name="De La Providencia I."/>
            <person name="Hainaut M."/>
            <person name="Kuo A."/>
            <person name="Kohler A."/>
            <person name="Murat C."/>
            <person name="Tang N."/>
            <person name="Roy S."/>
            <person name="Loubradou J."/>
            <person name="Henrissat B."/>
            <person name="Grigoriev I.V."/>
            <person name="Corradi N."/>
            <person name="Roux C."/>
            <person name="Martin F.M."/>
        </authorList>
    </citation>
    <scope>NUCLEOTIDE SEQUENCE [LARGE SCALE GENOMIC DNA]</scope>
    <source>
        <strain evidence="11 12">DAOM 227022</strain>
    </source>
</reference>
<dbReference type="Proteomes" id="UP000265703">
    <property type="component" value="Unassembled WGS sequence"/>
</dbReference>
<evidence type="ECO:0000256" key="4">
    <source>
        <dbReference type="ARBA" id="ARBA00022989"/>
    </source>
</evidence>
<feature type="coiled-coil region" evidence="6">
    <location>
        <begin position="241"/>
        <end position="268"/>
    </location>
</feature>
<comment type="caution">
    <text evidence="11">The sequence shown here is derived from an EMBL/GenBank/DDBJ whole genome shotgun (WGS) entry which is preliminary data.</text>
</comment>
<evidence type="ECO:0000259" key="9">
    <source>
        <dbReference type="PROSITE" id="PS50003"/>
    </source>
</evidence>
<name>A0A397TM93_9GLOM</name>
<dbReference type="SUPFAM" id="SSF103657">
    <property type="entry name" value="BAR/IMD domain-like"/>
    <property type="match status" value="1"/>
</dbReference>
<accession>A0A397TM93</accession>
<feature type="compositionally biased region" description="Polar residues" evidence="7">
    <location>
        <begin position="1064"/>
        <end position="1077"/>
    </location>
</feature>
<dbReference type="InterPro" id="IPR027267">
    <property type="entry name" value="AH/BAR_dom_sf"/>
</dbReference>
<evidence type="ECO:0000313" key="12">
    <source>
        <dbReference type="Proteomes" id="UP000265703"/>
    </source>
</evidence>
<dbReference type="InterPro" id="IPR001849">
    <property type="entry name" value="PH_domain"/>
</dbReference>
<evidence type="ECO:0000256" key="8">
    <source>
        <dbReference type="SAM" id="Phobius"/>
    </source>
</evidence>
<dbReference type="Pfam" id="PF16746">
    <property type="entry name" value="BAR_3"/>
    <property type="match status" value="1"/>
</dbReference>
<feature type="domain" description="VASt" evidence="10">
    <location>
        <begin position="853"/>
        <end position="1025"/>
    </location>
</feature>
<dbReference type="Pfam" id="PF00169">
    <property type="entry name" value="PH"/>
    <property type="match status" value="1"/>
</dbReference>
<evidence type="ECO:0000256" key="2">
    <source>
        <dbReference type="ARBA" id="ARBA00006582"/>
    </source>
</evidence>
<dbReference type="GO" id="GO:0005739">
    <property type="term" value="C:mitochondrion"/>
    <property type="evidence" value="ECO:0007669"/>
    <property type="project" value="TreeGrafter"/>
</dbReference>
<dbReference type="InterPro" id="IPR031968">
    <property type="entry name" value="VASt"/>
</dbReference>
<keyword evidence="4 8" id="KW-1133">Transmembrane helix</keyword>
<feature type="region of interest" description="Disordered" evidence="7">
    <location>
        <begin position="763"/>
        <end position="795"/>
    </location>
</feature>
<comment type="similarity">
    <text evidence="2">Belongs to the YSP2 family.</text>
</comment>
<dbReference type="GO" id="GO:0005789">
    <property type="term" value="C:endoplasmic reticulum membrane"/>
    <property type="evidence" value="ECO:0007669"/>
    <property type="project" value="TreeGrafter"/>
</dbReference>
<dbReference type="GO" id="GO:0032934">
    <property type="term" value="F:sterol binding"/>
    <property type="evidence" value="ECO:0007669"/>
    <property type="project" value="TreeGrafter"/>
</dbReference>
<dbReference type="SUPFAM" id="SSF50729">
    <property type="entry name" value="PH domain-like"/>
    <property type="match status" value="1"/>
</dbReference>
<feature type="compositionally biased region" description="Acidic residues" evidence="7">
    <location>
        <begin position="433"/>
        <end position="442"/>
    </location>
</feature>
<evidence type="ECO:0000313" key="11">
    <source>
        <dbReference type="EMBL" id="RIA95984.1"/>
    </source>
</evidence>
<dbReference type="GO" id="GO:0032541">
    <property type="term" value="C:cortical endoplasmic reticulum"/>
    <property type="evidence" value="ECO:0007669"/>
    <property type="project" value="TreeGrafter"/>
</dbReference>
<dbReference type="STRING" id="658196.A0A397TM93"/>
<dbReference type="InterPro" id="IPR004182">
    <property type="entry name" value="GRAM"/>
</dbReference>
<organism evidence="11 12">
    <name type="scientific">Glomus cerebriforme</name>
    <dbReference type="NCBI Taxonomy" id="658196"/>
    <lineage>
        <taxon>Eukaryota</taxon>
        <taxon>Fungi</taxon>
        <taxon>Fungi incertae sedis</taxon>
        <taxon>Mucoromycota</taxon>
        <taxon>Glomeromycotina</taxon>
        <taxon>Glomeromycetes</taxon>
        <taxon>Glomerales</taxon>
        <taxon>Glomeraceae</taxon>
        <taxon>Glomus</taxon>
    </lineage>
</organism>
<feature type="region of interest" description="Disordered" evidence="7">
    <location>
        <begin position="570"/>
        <end position="604"/>
    </location>
</feature>
<evidence type="ECO:0000256" key="6">
    <source>
        <dbReference type="SAM" id="Coils"/>
    </source>
</evidence>
<feature type="compositionally biased region" description="Low complexity" evidence="7">
    <location>
        <begin position="529"/>
        <end position="543"/>
    </location>
</feature>
<sequence length="1332" mass="151575">MSSILVTPPLPAESVINSLNPREAVHDTPNFRANVKKFEEQIDHFEKWLDALFKAVKLYSEESTKLNEASNNLARKAMLTPSEESLLDRDFTLTAAGIFADTLQTTIAFKAKLVNDIDEKLLQPISQFIKSDLKEFKEARRNYERTLERYDSMLAKYTSQSKNKEASALREDAFQLYEVRKSYIRIALDYTLKIVHFRASIDHLVMEQFLNGTSIHLEMHEASLIVYKESENNLTRLKGWLSESKKTCENQNLLLQDLRNKLEEEAINSNKPRRNLTKYTDTGVTIHPNSDALQTTRPPSPGSLPNETPAKQGYLFMRISGKNTWVRKYFYLKDGIFWWTSVGHGKHRSTIEESERIGVLLCEVRIDTSHDRRFCFEVVYGAKQTTYILQAETETELKDWITVFENAKRHVFRSSNDITSSAAAVISNKEINDESTIDEGEHDTDKPSAVKIDDSLTSDLKTTPPLSLPSTLETKRNNSTPLTKKRATSVSNPSNSRPPLPSFPQQSYSVSSKGPLPTLEPLTNNNAITTSTQSSSNEKSSTSANQQNFWGTLQWAMPAMNLIMNTVNASEGDEEATEDGTGSRKSSISKGGRSRSGSKSVGSGATGSIAEYPQNLLLHNAQLHLLFPCATEAEYVLDIFSCAWYKDDMLFKGRAYITQEKLYFYSTVMSVINMFWISWRDIKSIVHKSTDTQQIVEFIDNTNNQTYIFKTYLDVEGVFYEKTHTVWSLSTGEKSVSLQSIFNAVWKLVNNPKNEVKNDIVSEKNMEQKEESSMIDEKPLGVKDQKNAKSDDHKDLIVRDGISVNDVHEGDNKISPDGPRTPSMIIIPPLEDDLPSGIPSPKGPIECYCSDHLEKIEDEHEFPVSARKLFDMMFDEKSTLWSRLHKKKGNTLLHSGPWIMDKSGNGERKREFKFIIPVNNPMAKVKESECIETQICKKREDYLCYSVLSQTKALQIPYSDSFLPKIKFCITYTSRTSCKLACYIGIEWLKSTMAKSIIRKATMSGLAETVADIMTLIKADVAQRKHLDPSSPRLHLASSLRRRSHSHRHHKSRSKLINGEELQTAGTTSKALASPTNEQKRSEGANPSILENFVGLLTESISTFVEIVTELSSSRIIGIILTLSLIINIYLLIGGYNIIIPPSTTRNPRMNTAQPAVYIRDIEENIFLNTSSKSPRGVDPTSYRQFLDTRVSHPPYPWLLHFHRRMSDEISFARKKVAVLRYDLLLTFRLINSIDRRLLESEYVNWLLDEKAKCNKARWMLLKDDLLPEEEEFIRKQKNISTVDNESDDSKLNSSYDNEKHESSRKFKSEYKSIIKYCGNVKRQLEVFSKKL</sequence>
<evidence type="ECO:0000256" key="7">
    <source>
        <dbReference type="SAM" id="MobiDB-lite"/>
    </source>
</evidence>
<feature type="transmembrane region" description="Helical" evidence="8">
    <location>
        <begin position="1116"/>
        <end position="1139"/>
    </location>
</feature>
<dbReference type="InterPro" id="IPR004148">
    <property type="entry name" value="BAR_dom"/>
</dbReference>
<feature type="domain" description="PH" evidence="9">
    <location>
        <begin position="308"/>
        <end position="409"/>
    </location>
</feature>
<feature type="compositionally biased region" description="Low complexity" evidence="7">
    <location>
        <begin position="579"/>
        <end position="603"/>
    </location>
</feature>
<keyword evidence="3 8" id="KW-0812">Transmembrane</keyword>
<evidence type="ECO:0000256" key="3">
    <source>
        <dbReference type="ARBA" id="ARBA00022692"/>
    </source>
</evidence>
<keyword evidence="5 8" id="KW-0472">Membrane</keyword>
<dbReference type="GO" id="GO:0032366">
    <property type="term" value="P:intracellular sterol transport"/>
    <property type="evidence" value="ECO:0007669"/>
    <property type="project" value="TreeGrafter"/>
</dbReference>
<dbReference type="GO" id="GO:0140268">
    <property type="term" value="C:endoplasmic reticulum-plasma membrane contact site"/>
    <property type="evidence" value="ECO:0007669"/>
    <property type="project" value="TreeGrafter"/>
</dbReference>
<feature type="compositionally biased region" description="Basic residues" evidence="7">
    <location>
        <begin position="1040"/>
        <end position="1054"/>
    </location>
</feature>
<feature type="compositionally biased region" description="Polar residues" evidence="7">
    <location>
        <begin position="455"/>
        <end position="482"/>
    </location>
</feature>
<dbReference type="InterPro" id="IPR051482">
    <property type="entry name" value="Cholesterol_transport"/>
</dbReference>
<dbReference type="GO" id="GO:0005886">
    <property type="term" value="C:plasma membrane"/>
    <property type="evidence" value="ECO:0007669"/>
    <property type="project" value="TreeGrafter"/>
</dbReference>
<dbReference type="Pfam" id="PF02893">
    <property type="entry name" value="GRAM"/>
    <property type="match status" value="1"/>
</dbReference>
<feature type="region of interest" description="Disordered" evidence="7">
    <location>
        <begin position="431"/>
        <end position="545"/>
    </location>
</feature>
<evidence type="ECO:0000256" key="5">
    <source>
        <dbReference type="ARBA" id="ARBA00023136"/>
    </source>
</evidence>